<gene>
    <name evidence="1" type="ORF">J2736_004666</name>
</gene>
<dbReference type="Proteomes" id="UP001267290">
    <property type="component" value="Unassembled WGS sequence"/>
</dbReference>
<proteinExistence type="predicted"/>
<evidence type="ECO:0008006" key="3">
    <source>
        <dbReference type="Google" id="ProtNLM"/>
    </source>
</evidence>
<evidence type="ECO:0000313" key="2">
    <source>
        <dbReference type="Proteomes" id="UP001267290"/>
    </source>
</evidence>
<name>A0ABU1P1P8_9BACL</name>
<sequence>MEELIGHCRTCEKPIYCRMGFLDGVVQPDKTLLCFDCSSEVHVVHVIADKEE</sequence>
<dbReference type="EMBL" id="JAVDSB010000010">
    <property type="protein sequence ID" value="MDR6553459.1"/>
    <property type="molecule type" value="Genomic_DNA"/>
</dbReference>
<keyword evidence="2" id="KW-1185">Reference proteome</keyword>
<organism evidence="1 2">
    <name type="scientific">Paenibacillus qinlingensis</name>
    <dbReference type="NCBI Taxonomy" id="1837343"/>
    <lineage>
        <taxon>Bacteria</taxon>
        <taxon>Bacillati</taxon>
        <taxon>Bacillota</taxon>
        <taxon>Bacilli</taxon>
        <taxon>Bacillales</taxon>
        <taxon>Paenibacillaceae</taxon>
        <taxon>Paenibacillus</taxon>
    </lineage>
</organism>
<evidence type="ECO:0000313" key="1">
    <source>
        <dbReference type="EMBL" id="MDR6553459.1"/>
    </source>
</evidence>
<dbReference type="RefSeq" id="WP_310500926.1">
    <property type="nucleotide sequence ID" value="NZ_JAVDSB010000010.1"/>
</dbReference>
<protein>
    <recommendedName>
        <fullName evidence="3">Inhibitor of sigma-G Gin</fullName>
    </recommendedName>
</protein>
<comment type="caution">
    <text evidence="1">The sequence shown here is derived from an EMBL/GenBank/DDBJ whole genome shotgun (WGS) entry which is preliminary data.</text>
</comment>
<accession>A0ABU1P1P8</accession>
<reference evidence="1 2" key="1">
    <citation type="submission" date="2023-07" db="EMBL/GenBank/DDBJ databases">
        <title>Sorghum-associated microbial communities from plants grown in Nebraska, USA.</title>
        <authorList>
            <person name="Schachtman D."/>
        </authorList>
    </citation>
    <scope>NUCLEOTIDE SEQUENCE [LARGE SCALE GENOMIC DNA]</scope>
    <source>
        <strain evidence="1 2">CC258</strain>
    </source>
</reference>